<dbReference type="AlphaFoldDB" id="A0A066X3X1"/>
<feature type="chain" id="PRO_5001633561" evidence="2">
    <location>
        <begin position="23"/>
        <end position="197"/>
    </location>
</feature>
<dbReference type="OMA" id="AKPCGNA"/>
<gene>
    <name evidence="3" type="ORF">CSUB01_04083</name>
</gene>
<proteinExistence type="predicted"/>
<reference evidence="4" key="1">
    <citation type="journal article" date="2014" name="Genome Announc.">
        <title>Draft genome sequence of Colletotrichum sublineola, a destructive pathogen of cultivated sorghum.</title>
        <authorList>
            <person name="Baroncelli R."/>
            <person name="Sanz-Martin J.M."/>
            <person name="Rech G.E."/>
            <person name="Sukno S.A."/>
            <person name="Thon M.R."/>
        </authorList>
    </citation>
    <scope>NUCLEOTIDE SEQUENCE [LARGE SCALE GENOMIC DNA]</scope>
    <source>
        <strain evidence="4">TX430BB</strain>
    </source>
</reference>
<feature type="signal peptide" evidence="2">
    <location>
        <begin position="1"/>
        <end position="22"/>
    </location>
</feature>
<dbReference type="OrthoDB" id="3241054at2759"/>
<dbReference type="EMBL" id="JMSE01001482">
    <property type="protein sequence ID" value="KDN60675.1"/>
    <property type="molecule type" value="Genomic_DNA"/>
</dbReference>
<evidence type="ECO:0000256" key="1">
    <source>
        <dbReference type="SAM" id="MobiDB-lite"/>
    </source>
</evidence>
<evidence type="ECO:0000313" key="3">
    <source>
        <dbReference type="EMBL" id="KDN60675.1"/>
    </source>
</evidence>
<sequence>MMLKSFFVYGAVLALSATQVAAHAAINPVLGLSGTAVRSDVKRPSDNAPCGNGVNIASAIGKSTAVKADASGSFTVDVQNFNGGKDGSRQVTMKVNAAGDGKTFVDGKVTTNGDLAPASTGTQKVTASLPNGIKCSGGASGDLCVASFKTAGGFGNCVVVQQAGNGGAGNGAAAKGAAGKGNGAAAGGKNRVRAFRA</sequence>
<evidence type="ECO:0000256" key="2">
    <source>
        <dbReference type="SAM" id="SignalP"/>
    </source>
</evidence>
<name>A0A066X3X1_COLSU</name>
<feature type="region of interest" description="Disordered" evidence="1">
    <location>
        <begin position="170"/>
        <end position="189"/>
    </location>
</feature>
<keyword evidence="2" id="KW-0732">Signal</keyword>
<dbReference type="eggNOG" id="ENOG502RUI0">
    <property type="taxonomic scope" value="Eukaryota"/>
</dbReference>
<dbReference type="HOGENOM" id="CLU_076643_1_0_1"/>
<protein>
    <submittedName>
        <fullName evidence="3">Uncharacterized protein</fullName>
    </submittedName>
</protein>
<organism evidence="3 4">
    <name type="scientific">Colletotrichum sublineola</name>
    <name type="common">Sorghum anthracnose fungus</name>
    <dbReference type="NCBI Taxonomy" id="1173701"/>
    <lineage>
        <taxon>Eukaryota</taxon>
        <taxon>Fungi</taxon>
        <taxon>Dikarya</taxon>
        <taxon>Ascomycota</taxon>
        <taxon>Pezizomycotina</taxon>
        <taxon>Sordariomycetes</taxon>
        <taxon>Hypocreomycetidae</taxon>
        <taxon>Glomerellales</taxon>
        <taxon>Glomerellaceae</taxon>
        <taxon>Colletotrichum</taxon>
        <taxon>Colletotrichum graminicola species complex</taxon>
    </lineage>
</organism>
<accession>A0A066X3X1</accession>
<dbReference type="Proteomes" id="UP000027238">
    <property type="component" value="Unassembled WGS sequence"/>
</dbReference>
<evidence type="ECO:0000313" key="4">
    <source>
        <dbReference type="Proteomes" id="UP000027238"/>
    </source>
</evidence>
<keyword evidence="4" id="KW-1185">Reference proteome</keyword>
<comment type="caution">
    <text evidence="3">The sequence shown here is derived from an EMBL/GenBank/DDBJ whole genome shotgun (WGS) entry which is preliminary data.</text>
</comment>
<dbReference type="STRING" id="1173701.A0A066X3X1"/>